<dbReference type="RefSeq" id="WP_311512490.1">
    <property type="nucleotide sequence ID" value="NZ_JAVREP010000009.1"/>
</dbReference>
<comment type="caution">
    <text evidence="7">The sequence shown here is derived from an EMBL/GenBank/DDBJ whole genome shotgun (WGS) entry which is preliminary data.</text>
</comment>
<dbReference type="InterPro" id="IPR009908">
    <property type="entry name" value="Methylamine_util_MauE"/>
</dbReference>
<evidence type="ECO:0000256" key="2">
    <source>
        <dbReference type="ARBA" id="ARBA00022692"/>
    </source>
</evidence>
<evidence type="ECO:0000256" key="1">
    <source>
        <dbReference type="ARBA" id="ARBA00004141"/>
    </source>
</evidence>
<dbReference type="EMBL" id="JAVREP010000009">
    <property type="protein sequence ID" value="MDT0329887.1"/>
    <property type="molecule type" value="Genomic_DNA"/>
</dbReference>
<keyword evidence="3" id="KW-1133">Transmembrane helix</keyword>
<accession>A0ABU2MB90</accession>
<keyword evidence="4" id="KW-0472">Membrane</keyword>
<organism evidence="7 8">
    <name type="scientific">Nocardiopsis lambiniae</name>
    <dbReference type="NCBI Taxonomy" id="3075539"/>
    <lineage>
        <taxon>Bacteria</taxon>
        <taxon>Bacillati</taxon>
        <taxon>Actinomycetota</taxon>
        <taxon>Actinomycetes</taxon>
        <taxon>Streptosporangiales</taxon>
        <taxon>Nocardiopsidaceae</taxon>
        <taxon>Nocardiopsis</taxon>
    </lineage>
</organism>
<feature type="non-terminal residue" evidence="7">
    <location>
        <position position="319"/>
    </location>
</feature>
<dbReference type="Pfam" id="PF07291">
    <property type="entry name" value="MauE"/>
    <property type="match status" value="1"/>
</dbReference>
<protein>
    <submittedName>
        <fullName evidence="7">Methylamine utilization protein MauD</fullName>
    </submittedName>
</protein>
<keyword evidence="8" id="KW-1185">Reference proteome</keyword>
<gene>
    <name evidence="7" type="ORF">RM479_15860</name>
</gene>
<evidence type="ECO:0000256" key="4">
    <source>
        <dbReference type="ARBA" id="ARBA00023136"/>
    </source>
</evidence>
<evidence type="ECO:0000256" key="5">
    <source>
        <dbReference type="SAM" id="MobiDB-lite"/>
    </source>
</evidence>
<evidence type="ECO:0000259" key="6">
    <source>
        <dbReference type="Pfam" id="PF07291"/>
    </source>
</evidence>
<feature type="region of interest" description="Disordered" evidence="5">
    <location>
        <begin position="275"/>
        <end position="319"/>
    </location>
</feature>
<comment type="subcellular location">
    <subcellularLocation>
        <location evidence="1">Membrane</location>
        <topology evidence="1">Multi-pass membrane protein</topology>
    </subcellularLocation>
</comment>
<keyword evidence="2" id="KW-0812">Transmembrane</keyword>
<feature type="domain" description="Methylamine utilisation protein MauE" evidence="6">
    <location>
        <begin position="15"/>
        <end position="131"/>
    </location>
</feature>
<dbReference type="Proteomes" id="UP001183390">
    <property type="component" value="Unassembled WGS sequence"/>
</dbReference>
<evidence type="ECO:0000256" key="3">
    <source>
        <dbReference type="ARBA" id="ARBA00022989"/>
    </source>
</evidence>
<evidence type="ECO:0000313" key="7">
    <source>
        <dbReference type="EMBL" id="MDT0329887.1"/>
    </source>
</evidence>
<evidence type="ECO:0000313" key="8">
    <source>
        <dbReference type="Proteomes" id="UP001183390"/>
    </source>
</evidence>
<sequence length="319" mass="34961">MPSEILEALREVQLPLLAVLLLFGALAKFTSRDASSGLSVLVPERLRRTSALGTGLAETALAAGLILLSGALGDAARLLTALVFAASIVVLLLVRRRDPEAGCGCFGGLSRAPIGWRTLARAGLLSVAALSTLGVEPNAWRVVLDIGPAHVAVLGVELLLLALLSPEPREMARRLRHREPCELREVSERSVLRRLRRSDMWRTNAPLLLDTEPMDTWRHGCRRFLRYDGLRHGRRVDVVYAVRVDGPRRTAVRSVVLDRENGRVIASFGAISSRELQGPPRASTRRGNIPWGVPAPGPARTWRRRSPGDRSWDPVSAEF</sequence>
<proteinExistence type="predicted"/>
<reference evidence="8" key="1">
    <citation type="submission" date="2023-07" db="EMBL/GenBank/DDBJ databases">
        <title>30 novel species of actinomycetes from the DSMZ collection.</title>
        <authorList>
            <person name="Nouioui I."/>
        </authorList>
    </citation>
    <scope>NUCLEOTIDE SEQUENCE [LARGE SCALE GENOMIC DNA]</scope>
    <source>
        <strain evidence="8">DSM 44743</strain>
    </source>
</reference>
<name>A0ABU2MB90_9ACTN</name>